<evidence type="ECO:0000313" key="5">
    <source>
        <dbReference type="Proteomes" id="UP001374803"/>
    </source>
</evidence>
<keyword evidence="2" id="KW-0472">Membrane</keyword>
<keyword evidence="5" id="KW-1185">Reference proteome</keyword>
<feature type="signal peptide" evidence="3">
    <location>
        <begin position="1"/>
        <end position="24"/>
    </location>
</feature>
<evidence type="ECO:0000256" key="1">
    <source>
        <dbReference type="SAM" id="MobiDB-lite"/>
    </source>
</evidence>
<feature type="region of interest" description="Disordered" evidence="1">
    <location>
        <begin position="24"/>
        <end position="58"/>
    </location>
</feature>
<keyword evidence="2" id="KW-0812">Transmembrane</keyword>
<feature type="chain" id="PRO_5047353554" description="PEGA domain-containing protein" evidence="3">
    <location>
        <begin position="25"/>
        <end position="233"/>
    </location>
</feature>
<dbReference type="RefSeq" id="WP_394835698.1">
    <property type="nucleotide sequence ID" value="NZ_CP089929.1"/>
</dbReference>
<feature type="transmembrane region" description="Helical" evidence="2">
    <location>
        <begin position="172"/>
        <end position="194"/>
    </location>
</feature>
<organism evidence="4 5">
    <name type="scientific">Pendulispora rubella</name>
    <dbReference type="NCBI Taxonomy" id="2741070"/>
    <lineage>
        <taxon>Bacteria</taxon>
        <taxon>Pseudomonadati</taxon>
        <taxon>Myxococcota</taxon>
        <taxon>Myxococcia</taxon>
        <taxon>Myxococcales</taxon>
        <taxon>Sorangiineae</taxon>
        <taxon>Pendulisporaceae</taxon>
        <taxon>Pendulispora</taxon>
    </lineage>
</organism>
<keyword evidence="3" id="KW-0732">Signal</keyword>
<evidence type="ECO:0000256" key="3">
    <source>
        <dbReference type="SAM" id="SignalP"/>
    </source>
</evidence>
<name>A0ABZ2L5A8_9BACT</name>
<dbReference type="EMBL" id="CP089983">
    <property type="protein sequence ID" value="WXB06048.1"/>
    <property type="molecule type" value="Genomic_DNA"/>
</dbReference>
<reference evidence="4" key="1">
    <citation type="submission" date="2021-12" db="EMBL/GenBank/DDBJ databases">
        <title>Discovery of the Pendulisporaceae a myxobacterial family with distinct sporulation behavior and unique specialized metabolism.</title>
        <authorList>
            <person name="Garcia R."/>
            <person name="Popoff A."/>
            <person name="Bader C.D."/>
            <person name="Loehr J."/>
            <person name="Walesch S."/>
            <person name="Walt C."/>
            <person name="Boldt J."/>
            <person name="Bunk B."/>
            <person name="Haeckl F.J.F.P.J."/>
            <person name="Gunesch A.P."/>
            <person name="Birkelbach J."/>
            <person name="Nuebel U."/>
            <person name="Pietschmann T."/>
            <person name="Bach T."/>
            <person name="Mueller R."/>
        </authorList>
    </citation>
    <scope>NUCLEOTIDE SEQUENCE</scope>
    <source>
        <strain evidence="4">MSr11367</strain>
    </source>
</reference>
<protein>
    <recommendedName>
        <fullName evidence="6">PEGA domain-containing protein</fullName>
    </recommendedName>
</protein>
<evidence type="ECO:0008006" key="6">
    <source>
        <dbReference type="Google" id="ProtNLM"/>
    </source>
</evidence>
<feature type="transmembrane region" description="Helical" evidence="2">
    <location>
        <begin position="132"/>
        <end position="151"/>
    </location>
</feature>
<accession>A0ABZ2L5A8</accession>
<sequence length="233" mass="24730">MMRAPFLGLLLLSLGMTSGAAANAQSATGLPPLPASDEAPPATEQDRDGAEDEVPTKKVPVEFTANLTDITFHIDGEQQLCRAPCNLALWKGVHRIAVRHRTWRPIELNEFALIRQPSRVEATYTSREGTRWLGVTIGASALVVALLLVSASQLGDDECKPKKDCTPEVNTAVAATAGIVAGAGLIVTLALVTIGDKVAVNVVPHVFTKRHERAPAARSPTLDGGGLALQMRF</sequence>
<proteinExistence type="predicted"/>
<evidence type="ECO:0000313" key="4">
    <source>
        <dbReference type="EMBL" id="WXB06048.1"/>
    </source>
</evidence>
<feature type="compositionally biased region" description="Basic and acidic residues" evidence="1">
    <location>
        <begin position="44"/>
        <end position="58"/>
    </location>
</feature>
<keyword evidence="2" id="KW-1133">Transmembrane helix</keyword>
<evidence type="ECO:0000256" key="2">
    <source>
        <dbReference type="SAM" id="Phobius"/>
    </source>
</evidence>
<gene>
    <name evidence="4" type="ORF">LVJ94_02055</name>
</gene>
<dbReference type="Proteomes" id="UP001374803">
    <property type="component" value="Chromosome"/>
</dbReference>